<dbReference type="InterPro" id="IPR011320">
    <property type="entry name" value="RNase_H1_N"/>
</dbReference>
<dbReference type="InterPro" id="IPR011015">
    <property type="entry name" value="LEM/LEM-like_dom_sf"/>
</dbReference>
<dbReference type="GO" id="GO:0061351">
    <property type="term" value="P:neural precursor cell proliferation"/>
    <property type="evidence" value="ECO:0007669"/>
    <property type="project" value="Ensembl"/>
</dbReference>
<dbReference type="OMA" id="EYLEDRC"/>
<feature type="domain" description="LEM" evidence="8">
    <location>
        <begin position="5"/>
        <end position="49"/>
    </location>
</feature>
<evidence type="ECO:0000313" key="10">
    <source>
        <dbReference type="Proteomes" id="UP000265120"/>
    </source>
</evidence>
<dbReference type="GO" id="GO:0007283">
    <property type="term" value="P:spermatogenesis"/>
    <property type="evidence" value="ECO:0007669"/>
    <property type="project" value="Ensembl"/>
</dbReference>
<feature type="compositionally biased region" description="Basic and acidic residues" evidence="7">
    <location>
        <begin position="675"/>
        <end position="685"/>
    </location>
</feature>
<evidence type="ECO:0000256" key="5">
    <source>
        <dbReference type="ARBA" id="ARBA00023043"/>
    </source>
</evidence>
<keyword evidence="3" id="KW-0132">Cell division</keyword>
<dbReference type="Gene3D" id="1.10.720.40">
    <property type="match status" value="1"/>
</dbReference>
<dbReference type="KEGG" id="csem:103398082"/>
<dbReference type="PROSITE" id="PS50954">
    <property type="entry name" value="LEM"/>
    <property type="match status" value="1"/>
</dbReference>
<feature type="compositionally biased region" description="Basic residues" evidence="7">
    <location>
        <begin position="913"/>
        <end position="923"/>
    </location>
</feature>
<keyword evidence="10" id="KW-1185">Reference proteome</keyword>
<feature type="region of interest" description="Disordered" evidence="7">
    <location>
        <begin position="913"/>
        <end position="953"/>
    </location>
</feature>
<dbReference type="FunCoup" id="A0A3P8VU69">
    <property type="interactions" value="1912"/>
</dbReference>
<dbReference type="AlphaFoldDB" id="A0A3P8VU69"/>
<feature type="region of interest" description="Disordered" evidence="7">
    <location>
        <begin position="675"/>
        <end position="700"/>
    </location>
</feature>
<evidence type="ECO:0000256" key="1">
    <source>
        <dbReference type="ARBA" id="ARBA00004240"/>
    </source>
</evidence>
<comment type="similarity">
    <text evidence="2">Belongs to the ANKLE2 family.</text>
</comment>
<dbReference type="Pfam" id="PF03020">
    <property type="entry name" value="LEM"/>
    <property type="match status" value="1"/>
</dbReference>
<dbReference type="RefSeq" id="XP_008334799.1">
    <property type="nucleotide sequence ID" value="XM_008336577.3"/>
</dbReference>
<dbReference type="PANTHER" id="PTHR12349">
    <property type="entry name" value="ANKYRIN REPEAT AND LEM DOMAIN-CONTAINING PROTEIN 2"/>
    <property type="match status" value="1"/>
</dbReference>
<dbReference type="Ensembl" id="ENSCSET00000018079.1">
    <property type="protein sequence ID" value="ENSCSEP00000017859.1"/>
    <property type="gene ID" value="ENSCSEG00000011458.1"/>
</dbReference>
<dbReference type="GO" id="GO:0051301">
    <property type="term" value="P:cell division"/>
    <property type="evidence" value="ECO:0007669"/>
    <property type="project" value="UniProtKB-KW"/>
</dbReference>
<dbReference type="InterPro" id="IPR002110">
    <property type="entry name" value="Ankyrin_rpt"/>
</dbReference>
<evidence type="ECO:0000313" key="9">
    <source>
        <dbReference type="Ensembl" id="ENSCSEP00000017859.1"/>
    </source>
</evidence>
<evidence type="ECO:0000256" key="3">
    <source>
        <dbReference type="ARBA" id="ARBA00022618"/>
    </source>
</evidence>
<dbReference type="InterPro" id="IPR036770">
    <property type="entry name" value="Ankyrin_rpt-contain_sf"/>
</dbReference>
<dbReference type="InterPro" id="IPR003887">
    <property type="entry name" value="LEM_dom"/>
</dbReference>
<dbReference type="RefSeq" id="XP_024908841.1">
    <property type="nucleotide sequence ID" value="XM_025053073.1"/>
</dbReference>
<organism evidence="9 10">
    <name type="scientific">Cynoglossus semilaevis</name>
    <name type="common">Tongue sole</name>
    <dbReference type="NCBI Taxonomy" id="244447"/>
    <lineage>
        <taxon>Eukaryota</taxon>
        <taxon>Metazoa</taxon>
        <taxon>Chordata</taxon>
        <taxon>Craniata</taxon>
        <taxon>Vertebrata</taxon>
        <taxon>Euteleostomi</taxon>
        <taxon>Actinopterygii</taxon>
        <taxon>Neopterygii</taxon>
        <taxon>Teleostei</taxon>
        <taxon>Neoteleostei</taxon>
        <taxon>Acanthomorphata</taxon>
        <taxon>Carangaria</taxon>
        <taxon>Pleuronectiformes</taxon>
        <taxon>Pleuronectoidei</taxon>
        <taxon>Cynoglossidae</taxon>
        <taxon>Cynoglossinae</taxon>
        <taxon>Cynoglossus</taxon>
    </lineage>
</organism>
<reference evidence="9" key="2">
    <citation type="submission" date="2025-08" db="UniProtKB">
        <authorList>
            <consortium name="Ensembl"/>
        </authorList>
    </citation>
    <scope>IDENTIFICATION</scope>
</reference>
<evidence type="ECO:0000256" key="7">
    <source>
        <dbReference type="SAM" id="MobiDB-lite"/>
    </source>
</evidence>
<dbReference type="InterPro" id="IPR037056">
    <property type="entry name" value="RNase_H1_N_sf"/>
</dbReference>
<feature type="region of interest" description="Disordered" evidence="7">
    <location>
        <begin position="68"/>
        <end position="138"/>
    </location>
</feature>
<dbReference type="GO" id="GO:0031468">
    <property type="term" value="P:nuclear membrane reassembly"/>
    <property type="evidence" value="ECO:0007669"/>
    <property type="project" value="UniProtKB-ARBA"/>
</dbReference>
<evidence type="ECO:0000256" key="4">
    <source>
        <dbReference type="ARBA" id="ARBA00022824"/>
    </source>
</evidence>
<accession>A0A3P8VU69</accession>
<dbReference type="Pfam" id="PF24567">
    <property type="entry name" value="ANKLE2_3rd"/>
    <property type="match status" value="1"/>
</dbReference>
<dbReference type="RefSeq" id="XP_008334800.1">
    <property type="nucleotide sequence ID" value="XM_008336578.3"/>
</dbReference>
<dbReference type="Pfam" id="PF12796">
    <property type="entry name" value="Ank_2"/>
    <property type="match status" value="1"/>
</dbReference>
<dbReference type="STRING" id="244447.ENSCSEP00000017859"/>
<dbReference type="FunFam" id="1.25.40.20:FF:000072">
    <property type="entry name" value="Ankyrin repeat and LEM domain containing 2"/>
    <property type="match status" value="1"/>
</dbReference>
<dbReference type="OrthoDB" id="7446186at2759"/>
<feature type="compositionally biased region" description="Basic and acidic residues" evidence="7">
    <location>
        <begin position="548"/>
        <end position="557"/>
    </location>
</feature>
<dbReference type="Pfam" id="PF01693">
    <property type="entry name" value="Cauli_VI"/>
    <property type="match status" value="1"/>
</dbReference>
<evidence type="ECO:0000256" key="6">
    <source>
        <dbReference type="ARBA" id="ARBA00023306"/>
    </source>
</evidence>
<comment type="subcellular location">
    <subcellularLocation>
        <location evidence="1">Endoplasmic reticulum</location>
    </subcellularLocation>
</comment>
<feature type="compositionally biased region" description="Basic and acidic residues" evidence="7">
    <location>
        <begin position="768"/>
        <end position="777"/>
    </location>
</feature>
<feature type="compositionally biased region" description="Basic residues" evidence="7">
    <location>
        <begin position="565"/>
        <end position="574"/>
    </location>
</feature>
<dbReference type="InterPro" id="IPR056237">
    <property type="entry name" value="ANKLE2_3rd"/>
</dbReference>
<protein>
    <submittedName>
        <fullName evidence="9">Ankyrin repeat and LEM domain containing 2</fullName>
    </submittedName>
</protein>
<dbReference type="SUPFAM" id="SSF63451">
    <property type="entry name" value="LEM domain"/>
    <property type="match status" value="1"/>
</dbReference>
<dbReference type="CTD" id="23141"/>
<sequence>MEEVLDRLRSLSSDELREEFARVDLKCGPITATTRATNERKLARFLTGTENNVAVLDNGSSAAVSVSTAPEPPVSSGVTPTAAAMSGPSWNAASEESDFGYGVGLNPPEEEDLSGKDATNNSFAQCSRSDSTPETPSQLAQEFPTFYYGVCPQWEDVMARSERAHVYTDKKDALQAVKKMKGARFKAFTNREDAEKFAKGICDYFPSPSKSTPSVCHVKAGLCSAKDNVEVDTMNRERANSFKSPRTQDLTAKLRRSVEKGDEVTFSKLVWSNPRYLIGSGDNPTVVQEGCRYNVMHVAAKQNQAGVAQLLLDILENPDFMRLMYPDDKETMLKKRIRYIVDLYLNTPDKTGFETPLHFACKFGSPEVVNVLCSHPDIDKNCKNKEGQRPCDVICSRQNKTQETEQKINEYLEDRCYIPLLRATDNSSQPIIGDPWLPDSSESLSLIQQHTRSPKDPVMAVAAFAGPLSPSKAEDFRRSWKTPPRERADHVHHILKSDPERGAERVGRDLAREMGHPWAEYWDFLDSFLDLSSNEGLRKLEEYLSRKDFSPKTHEETAENETSNRFKRPSPGKPKKFCNSISVGAFLDEGDDISLEEIKNRQNAARTSITSSTFKDGLAGAVGGLDFHILPISLHHHEAELIETAAEQDLLCSCGNGLPSPAALCKNGLCSSSSRDKMHSGEKVSPHTSSSSSSSSPSSALLSPVSNLLVEFERMSLQESLDNPIGCRERKSSGDSQVTDPGPGPVRLSLGHSPQDSEALDAPSWRTEAGEAEEKRSSGSSEEYFEAKESQDLLSRTKGSVSGGRGLCARSKSWDHGGRDLSSSGSSGSSYKSLDNSHEFFSRTPPHIGRGLFIDGDSPTKLDREVLLALMGVDIDPQKFPSIHKWKSTMTSYAASDMQGWPSPVVVKPRLRMHHHHHHHHQAHSSPVSDLMSPSGRFSPARHAASPDFSPSRYSPANASYIQRIRLMHLSEQP</sequence>
<dbReference type="Gene3D" id="3.40.970.10">
    <property type="entry name" value="Ribonuclease H1, N-terminal domain"/>
    <property type="match status" value="1"/>
</dbReference>
<dbReference type="PANTHER" id="PTHR12349:SF4">
    <property type="entry name" value="ANKYRIN REPEAT AND LEM DOMAIN-CONTAINING PROTEIN 2"/>
    <property type="match status" value="1"/>
</dbReference>
<feature type="region of interest" description="Disordered" evidence="7">
    <location>
        <begin position="721"/>
        <end position="838"/>
    </location>
</feature>
<feature type="compositionally biased region" description="Polar residues" evidence="7">
    <location>
        <begin position="117"/>
        <end position="138"/>
    </location>
</feature>
<dbReference type="GO" id="GO:0007399">
    <property type="term" value="P:nervous system development"/>
    <property type="evidence" value="ECO:0007669"/>
    <property type="project" value="UniProtKB-ARBA"/>
</dbReference>
<dbReference type="GO" id="GO:0005783">
    <property type="term" value="C:endoplasmic reticulum"/>
    <property type="evidence" value="ECO:0007669"/>
    <property type="project" value="UniProtKB-SubCell"/>
</dbReference>
<evidence type="ECO:0000259" key="8">
    <source>
        <dbReference type="PROSITE" id="PS50954"/>
    </source>
</evidence>
<dbReference type="RefSeq" id="XP_016898681.1">
    <property type="nucleotide sequence ID" value="XM_017043192.2"/>
</dbReference>
<feature type="region of interest" description="Disordered" evidence="7">
    <location>
        <begin position="548"/>
        <end position="574"/>
    </location>
</feature>
<reference evidence="9" key="3">
    <citation type="submission" date="2025-09" db="UniProtKB">
        <authorList>
            <consortium name="Ensembl"/>
        </authorList>
    </citation>
    <scope>IDENTIFICATION</scope>
</reference>
<dbReference type="SMART" id="SM00248">
    <property type="entry name" value="ANK"/>
    <property type="match status" value="2"/>
</dbReference>
<dbReference type="GO" id="GO:0051721">
    <property type="term" value="F:protein phosphatase 2A binding"/>
    <property type="evidence" value="ECO:0007669"/>
    <property type="project" value="TreeGrafter"/>
</dbReference>
<dbReference type="InParanoid" id="A0A3P8VU69"/>
<keyword evidence="4" id="KW-0256">Endoplasmic reticulum</keyword>
<name>A0A3P8VU69_CYNSE</name>
<reference evidence="9 10" key="1">
    <citation type="journal article" date="2014" name="Nat. Genet.">
        <title>Whole-genome sequence of a flatfish provides insights into ZW sex chromosome evolution and adaptation to a benthic lifestyle.</title>
        <authorList>
            <person name="Chen S."/>
            <person name="Zhang G."/>
            <person name="Shao C."/>
            <person name="Huang Q."/>
            <person name="Liu G."/>
            <person name="Zhang P."/>
            <person name="Song W."/>
            <person name="An N."/>
            <person name="Chalopin D."/>
            <person name="Volff J.N."/>
            <person name="Hong Y."/>
            <person name="Li Q."/>
            <person name="Sha Z."/>
            <person name="Zhou H."/>
            <person name="Xie M."/>
            <person name="Yu Q."/>
            <person name="Liu Y."/>
            <person name="Xiang H."/>
            <person name="Wang N."/>
            <person name="Wu K."/>
            <person name="Yang C."/>
            <person name="Zhou Q."/>
            <person name="Liao X."/>
            <person name="Yang L."/>
            <person name="Hu Q."/>
            <person name="Zhang J."/>
            <person name="Meng L."/>
            <person name="Jin L."/>
            <person name="Tian Y."/>
            <person name="Lian J."/>
            <person name="Yang J."/>
            <person name="Miao G."/>
            <person name="Liu S."/>
            <person name="Liang Z."/>
            <person name="Yan F."/>
            <person name="Li Y."/>
            <person name="Sun B."/>
            <person name="Zhang H."/>
            <person name="Zhang J."/>
            <person name="Zhu Y."/>
            <person name="Du M."/>
            <person name="Zhao Y."/>
            <person name="Schartl M."/>
            <person name="Tang Q."/>
            <person name="Wang J."/>
        </authorList>
    </citation>
    <scope>NUCLEOTIDE SEQUENCE</scope>
</reference>
<feature type="compositionally biased region" description="Low complexity" evidence="7">
    <location>
        <begin position="686"/>
        <end position="700"/>
    </location>
</feature>
<dbReference type="Proteomes" id="UP000265120">
    <property type="component" value="Chromosome Z"/>
</dbReference>
<dbReference type="SUPFAM" id="SSF48403">
    <property type="entry name" value="Ankyrin repeat"/>
    <property type="match status" value="1"/>
</dbReference>
<proteinExistence type="inferred from homology"/>
<dbReference type="GeneTree" id="ENSGT00390000016767"/>
<dbReference type="Gene3D" id="1.25.40.20">
    <property type="entry name" value="Ankyrin repeat-containing domain"/>
    <property type="match status" value="1"/>
</dbReference>
<evidence type="ECO:0000256" key="2">
    <source>
        <dbReference type="ARBA" id="ARBA00007597"/>
    </source>
</evidence>
<dbReference type="GeneID" id="103398082"/>
<keyword evidence="5" id="KW-0040">ANK repeat</keyword>
<keyword evidence="6" id="KW-0131">Cell cycle</keyword>
<dbReference type="SMART" id="SM00540">
    <property type="entry name" value="LEM"/>
    <property type="match status" value="1"/>
</dbReference>